<feature type="domain" description="Leucine-rich repeat-containing N-terminal plant-type" evidence="4">
    <location>
        <begin position="31"/>
        <end position="71"/>
    </location>
</feature>
<dbReference type="Pfam" id="PF08263">
    <property type="entry name" value="LRRNT_2"/>
    <property type="match status" value="1"/>
</dbReference>
<dbReference type="Proteomes" id="UP000594638">
    <property type="component" value="Unassembled WGS sequence"/>
</dbReference>
<dbReference type="AlphaFoldDB" id="A0A8S0QMZ7"/>
<keyword evidence="3" id="KW-0732">Signal</keyword>
<evidence type="ECO:0000256" key="2">
    <source>
        <dbReference type="ARBA" id="ARBA00022737"/>
    </source>
</evidence>
<keyword evidence="1" id="KW-0433">Leucine-rich repeat</keyword>
<organism evidence="5 6">
    <name type="scientific">Olea europaea subsp. europaea</name>
    <dbReference type="NCBI Taxonomy" id="158383"/>
    <lineage>
        <taxon>Eukaryota</taxon>
        <taxon>Viridiplantae</taxon>
        <taxon>Streptophyta</taxon>
        <taxon>Embryophyta</taxon>
        <taxon>Tracheophyta</taxon>
        <taxon>Spermatophyta</taxon>
        <taxon>Magnoliopsida</taxon>
        <taxon>eudicotyledons</taxon>
        <taxon>Gunneridae</taxon>
        <taxon>Pentapetalae</taxon>
        <taxon>asterids</taxon>
        <taxon>lamiids</taxon>
        <taxon>Lamiales</taxon>
        <taxon>Oleaceae</taxon>
        <taxon>Oleeae</taxon>
        <taxon>Olea</taxon>
    </lineage>
</organism>
<evidence type="ECO:0000256" key="3">
    <source>
        <dbReference type="SAM" id="SignalP"/>
    </source>
</evidence>
<evidence type="ECO:0000256" key="1">
    <source>
        <dbReference type="ARBA" id="ARBA00022614"/>
    </source>
</evidence>
<accession>A0A8S0QMZ7</accession>
<protein>
    <submittedName>
        <fullName evidence="5">STRUBBELIG-RECEPTOR FAMILY 6</fullName>
    </submittedName>
</protein>
<keyword evidence="6" id="KW-1185">Reference proteome</keyword>
<evidence type="ECO:0000313" key="6">
    <source>
        <dbReference type="Proteomes" id="UP000594638"/>
    </source>
</evidence>
<gene>
    <name evidence="5" type="ORF">OLEA9_A055729</name>
</gene>
<feature type="chain" id="PRO_5035789640" evidence="3">
    <location>
        <begin position="28"/>
        <end position="78"/>
    </location>
</feature>
<reference evidence="5 6" key="1">
    <citation type="submission" date="2019-12" db="EMBL/GenBank/DDBJ databases">
        <authorList>
            <person name="Alioto T."/>
            <person name="Alioto T."/>
            <person name="Gomez Garrido J."/>
        </authorList>
    </citation>
    <scope>NUCLEOTIDE SEQUENCE [LARGE SCALE GENOMIC DNA]</scope>
</reference>
<dbReference type="InterPro" id="IPR013210">
    <property type="entry name" value="LRR_N_plant-typ"/>
</dbReference>
<sequence>MTDESPVVVVAALLIGILVSGLSSTNADTDPNDASALRVMYAALNSPQQLTKWSGTAGDPCGESWKGITCSGSKVTEM</sequence>
<dbReference type="Gramene" id="OE9A055729T1">
    <property type="protein sequence ID" value="OE9A055729C1"/>
    <property type="gene ID" value="OE9A055729"/>
</dbReference>
<evidence type="ECO:0000259" key="4">
    <source>
        <dbReference type="Pfam" id="PF08263"/>
    </source>
</evidence>
<feature type="signal peptide" evidence="3">
    <location>
        <begin position="1"/>
        <end position="27"/>
    </location>
</feature>
<name>A0A8S0QMZ7_OLEEU</name>
<dbReference type="OrthoDB" id="1055097at2759"/>
<dbReference type="EMBL" id="CACTIH010001941">
    <property type="protein sequence ID" value="CAA2969408.1"/>
    <property type="molecule type" value="Genomic_DNA"/>
</dbReference>
<comment type="caution">
    <text evidence="5">The sequence shown here is derived from an EMBL/GenBank/DDBJ whole genome shotgun (WGS) entry which is preliminary data.</text>
</comment>
<proteinExistence type="predicted"/>
<keyword evidence="2" id="KW-0677">Repeat</keyword>
<evidence type="ECO:0000313" key="5">
    <source>
        <dbReference type="EMBL" id="CAA2969408.1"/>
    </source>
</evidence>